<dbReference type="InterPro" id="IPR003615">
    <property type="entry name" value="HNH_nuc"/>
</dbReference>
<dbReference type="SUPFAM" id="SSF54171">
    <property type="entry name" value="DNA-binding domain"/>
    <property type="match status" value="1"/>
</dbReference>
<dbReference type="GO" id="GO:0003677">
    <property type="term" value="F:DNA binding"/>
    <property type="evidence" value="ECO:0007669"/>
    <property type="project" value="InterPro"/>
</dbReference>
<dbReference type="Gene3D" id="3.90.75.20">
    <property type="match status" value="1"/>
</dbReference>
<dbReference type="Pfam" id="PF13392">
    <property type="entry name" value="HNH_3"/>
    <property type="match status" value="1"/>
</dbReference>
<evidence type="ECO:0000313" key="3">
    <source>
        <dbReference type="EMBL" id="GAP37378.1"/>
    </source>
</evidence>
<keyword evidence="3" id="KW-0540">Nuclease</keyword>
<comment type="caution">
    <text evidence="3">The sequence shown here is derived from an EMBL/GenBank/DDBJ whole genome shotgun (WGS) entry which is preliminary data.</text>
</comment>
<dbReference type="InterPro" id="IPR044925">
    <property type="entry name" value="His-Me_finger_sf"/>
</dbReference>
<evidence type="ECO:0000259" key="2">
    <source>
        <dbReference type="Pfam" id="PF13392"/>
    </source>
</evidence>
<reference evidence="3 4" key="2">
    <citation type="journal article" date="2016" name="Science">
        <title>A bacterium that degrades and assimilates poly(ethylene terephthalate).</title>
        <authorList>
            <person name="Yoshida S."/>
            <person name="Hiraga K."/>
            <person name="Takehana T."/>
            <person name="Taniguchi I."/>
            <person name="Yamaji H."/>
            <person name="Maeda Y."/>
            <person name="Toyohara K."/>
            <person name="Miyamoto K."/>
            <person name="Kimura Y."/>
            <person name="Oda K."/>
        </authorList>
    </citation>
    <scope>NUCLEOTIDE SEQUENCE [LARGE SCALE GENOMIC DNA]</scope>
    <source>
        <strain evidence="4">NBRC 110686 / TISTR 2288 / 201-F6</strain>
    </source>
</reference>
<dbReference type="SUPFAM" id="SSF54060">
    <property type="entry name" value="His-Me finger endonucleases"/>
    <property type="match status" value="1"/>
</dbReference>
<dbReference type="EMBL" id="BBYR01000045">
    <property type="protein sequence ID" value="GAP37378.1"/>
    <property type="molecule type" value="Genomic_DNA"/>
</dbReference>
<dbReference type="STRING" id="1547922.ISF6_3233"/>
<organism evidence="3 4">
    <name type="scientific">Piscinibacter sakaiensis</name>
    <name type="common">Ideonella sakaiensis</name>
    <dbReference type="NCBI Taxonomy" id="1547922"/>
    <lineage>
        <taxon>Bacteria</taxon>
        <taxon>Pseudomonadati</taxon>
        <taxon>Pseudomonadota</taxon>
        <taxon>Betaproteobacteria</taxon>
        <taxon>Burkholderiales</taxon>
        <taxon>Sphaerotilaceae</taxon>
        <taxon>Piscinibacter</taxon>
    </lineage>
</organism>
<dbReference type="GO" id="GO:0003700">
    <property type="term" value="F:DNA-binding transcription factor activity"/>
    <property type="evidence" value="ECO:0007669"/>
    <property type="project" value="InterPro"/>
</dbReference>
<dbReference type="Gene3D" id="3.30.730.10">
    <property type="entry name" value="AP2/ERF domain"/>
    <property type="match status" value="1"/>
</dbReference>
<accession>A0A0K8P400</accession>
<dbReference type="Proteomes" id="UP000037660">
    <property type="component" value="Unassembled WGS sequence"/>
</dbReference>
<keyword evidence="4" id="KW-1185">Reference proteome</keyword>
<feature type="region of interest" description="Disordered" evidence="1">
    <location>
        <begin position="46"/>
        <end position="71"/>
    </location>
</feature>
<evidence type="ECO:0000256" key="1">
    <source>
        <dbReference type="SAM" id="MobiDB-lite"/>
    </source>
</evidence>
<evidence type="ECO:0000313" key="4">
    <source>
        <dbReference type="Proteomes" id="UP000037660"/>
    </source>
</evidence>
<gene>
    <name evidence="3" type="ORF">ISF6_3233</name>
</gene>
<name>A0A0K8P400_PISS1</name>
<keyword evidence="3" id="KW-0255">Endonuclease</keyword>
<dbReference type="InterPro" id="IPR016177">
    <property type="entry name" value="DNA-bd_dom_sf"/>
</dbReference>
<sequence length="119" mass="13775">MIEIYGRSYVAARLAWLYMHGEWPEHQIDHRDRDRLNDAASNLRSATGKQNCENRGTRADNRSGVPGVHHRPEYTRPWLAKIGHEGRQIHIGTFATKDEAVAARRAAERRYFTHKEVIT</sequence>
<dbReference type="InterPro" id="IPR036955">
    <property type="entry name" value="AP2/ERF_dom_sf"/>
</dbReference>
<dbReference type="AlphaFoldDB" id="A0A0K8P400"/>
<dbReference type="GO" id="GO:0004519">
    <property type="term" value="F:endonuclease activity"/>
    <property type="evidence" value="ECO:0007669"/>
    <property type="project" value="UniProtKB-KW"/>
</dbReference>
<reference evidence="4" key="1">
    <citation type="submission" date="2015-07" db="EMBL/GenBank/DDBJ databases">
        <title>Discovery of a poly(ethylene terephthalate assimilation.</title>
        <authorList>
            <person name="Yoshida S."/>
            <person name="Hiraga K."/>
            <person name="Takehana T."/>
            <person name="Taniguchi I."/>
            <person name="Yamaji H."/>
            <person name="Maeda Y."/>
            <person name="Toyohara K."/>
            <person name="Miyamoto K."/>
            <person name="Kimura Y."/>
            <person name="Oda K."/>
        </authorList>
    </citation>
    <scope>NUCLEOTIDE SEQUENCE [LARGE SCALE GENOMIC DNA]</scope>
    <source>
        <strain evidence="4">NBRC 110686 / TISTR 2288 / 201-F6</strain>
    </source>
</reference>
<proteinExistence type="predicted"/>
<keyword evidence="3" id="KW-0378">Hydrolase</keyword>
<protein>
    <submittedName>
        <fullName evidence="3">Endonuclease, HNH family</fullName>
    </submittedName>
</protein>
<feature type="domain" description="HNH nuclease" evidence="2">
    <location>
        <begin position="12"/>
        <end position="51"/>
    </location>
</feature>